<feature type="compositionally biased region" description="Basic and acidic residues" evidence="2">
    <location>
        <begin position="82"/>
        <end position="96"/>
    </location>
</feature>
<feature type="domain" description="Zer-1-like leucine-rich repeats region" evidence="4">
    <location>
        <begin position="312"/>
        <end position="406"/>
    </location>
</feature>
<evidence type="ECO:0000256" key="2">
    <source>
        <dbReference type="SAM" id="MobiDB-lite"/>
    </source>
</evidence>
<proteinExistence type="predicted"/>
<dbReference type="InterPro" id="IPR011989">
    <property type="entry name" value="ARM-like"/>
</dbReference>
<dbReference type="InterPro" id="IPR051341">
    <property type="entry name" value="Zyg-11_UBL_adapter"/>
</dbReference>
<feature type="domain" description="Protein zer-1 homolog-like C-terminal" evidence="3">
    <location>
        <begin position="521"/>
        <end position="862"/>
    </location>
</feature>
<name>A0A9Q0M0L1_BLOTA</name>
<dbReference type="OMA" id="AYRSFHP"/>
<dbReference type="EMBL" id="JAPWDV010000003">
    <property type="protein sequence ID" value="KAJ6217863.1"/>
    <property type="molecule type" value="Genomic_DNA"/>
</dbReference>
<keyword evidence="6" id="KW-1185">Reference proteome</keyword>
<evidence type="ECO:0000259" key="4">
    <source>
        <dbReference type="Pfam" id="PF25013"/>
    </source>
</evidence>
<dbReference type="Pfam" id="PF25013">
    <property type="entry name" value="LRR_Zer-1"/>
    <property type="match status" value="1"/>
</dbReference>
<dbReference type="Proteomes" id="UP001142055">
    <property type="component" value="Chromosome 3"/>
</dbReference>
<evidence type="ECO:0000313" key="5">
    <source>
        <dbReference type="EMBL" id="KAJ6217863.1"/>
    </source>
</evidence>
<dbReference type="InterPro" id="IPR016024">
    <property type="entry name" value="ARM-type_fold"/>
</dbReference>
<organism evidence="5 6">
    <name type="scientific">Blomia tropicalis</name>
    <name type="common">Mite</name>
    <dbReference type="NCBI Taxonomy" id="40697"/>
    <lineage>
        <taxon>Eukaryota</taxon>
        <taxon>Metazoa</taxon>
        <taxon>Ecdysozoa</taxon>
        <taxon>Arthropoda</taxon>
        <taxon>Chelicerata</taxon>
        <taxon>Arachnida</taxon>
        <taxon>Acari</taxon>
        <taxon>Acariformes</taxon>
        <taxon>Sarcoptiformes</taxon>
        <taxon>Astigmata</taxon>
        <taxon>Glycyphagoidea</taxon>
        <taxon>Echimyopodidae</taxon>
        <taxon>Blomia</taxon>
    </lineage>
</organism>
<dbReference type="PANTHER" id="PTHR12904">
    <property type="match status" value="1"/>
</dbReference>
<dbReference type="InterPro" id="IPR056845">
    <property type="entry name" value="LRR_Zer-1"/>
</dbReference>
<dbReference type="GO" id="GO:0031462">
    <property type="term" value="C:Cul2-RING ubiquitin ligase complex"/>
    <property type="evidence" value="ECO:0007669"/>
    <property type="project" value="TreeGrafter"/>
</dbReference>
<dbReference type="SUPFAM" id="SSF52047">
    <property type="entry name" value="RNI-like"/>
    <property type="match status" value="1"/>
</dbReference>
<dbReference type="Gene3D" id="1.25.10.10">
    <property type="entry name" value="Leucine-rich Repeat Variant"/>
    <property type="match status" value="1"/>
</dbReference>
<evidence type="ECO:0000313" key="6">
    <source>
        <dbReference type="Proteomes" id="UP001142055"/>
    </source>
</evidence>
<feature type="region of interest" description="Disordered" evidence="2">
    <location>
        <begin position="57"/>
        <end position="119"/>
    </location>
</feature>
<dbReference type="SUPFAM" id="SSF48371">
    <property type="entry name" value="ARM repeat"/>
    <property type="match status" value="1"/>
</dbReference>
<protein>
    <submittedName>
        <fullName evidence="5">Uncharacterized protein</fullName>
    </submittedName>
</protein>
<dbReference type="InterPro" id="IPR032675">
    <property type="entry name" value="LRR_dom_sf"/>
</dbReference>
<sequence>MAESPKTLYEISLEQVAYRLNCLVHYYKDALLHKTKSLEMSILNPYYNNGILENGTSQDHDDLMESDDSDECTGARFLRRTQSIDDSSKDRRDSTITKHHLSSPPLPTSSQKPKIPLGSTRASNFLVNSSHCDDRLKRMKRGYHSFVNTFIFGGARRFNERTTPMDIDEQTMFIRSYRVPTLLVENILETFQQKFPLTDRVLKLAIFNGGINRLTKIKIEDASNLSTVGLNMISQHRVQFLHVSNLKKCSVNELVSCLSDWSIKNLEELSVRNCSFTRYNKAFFILSLTHLTKLRSLDVSYTDFNNHGLEIIAEDLPFLKSLNISATKITQLSPLRKMAHKLVSLSAHNVAESCNDESILVYMKHLKTLDISDSRGNPDHDDRLGTFIHEFAKFKHLVELDISGRASVTYQDIRKLVIAKKSNPNTESLQFLGLLESMVNYDEIFDILKISGDELMMTGTGNTRQIIECLKRYQDNVNFVAKALISLYVSRGQFEPEEILTYREEILNYIILLLHRYISSVNVVLVGTACLYIFTHLSSIELIPSTLLAKEVEINIMVLEKYPTNQAIVKNILFCLCIDRILQDVSFDRMRCLQNVMDTLVTFQDVTICRLALAICSILAAKVPTEQTQTIGANQKYMKRLIEFVDRRKIFSNGRASPEYDNQILLFKLALSALWNFTDESPKTCEIFIQHKGLKLYINALEEFKDDTMIEVKILGLINNIAEVATLRENLVNANLLLHLKRLIDSKHIDISYFSSGILAQLCSDRNLDWPELDGFNLKKVMKTMKRVVLSWKTPSFEMVAYRSFVPFLQLLECYDHEGIQLWALWAIRHVTSKSGTRKYCEMLHEERCLGLIIDIIDEKLKSYHFHDRRHRQFMRARLMEVVSDNCYDNSRCFKCESKEPNIANVLRNEAADDLSNDDQQFLKECNTTSKMKQSTDDKQFLKECNTTSIMKQSTDESIDSIYRCMENSFNIDGKIEVSRSCPKPNFDHLIISKEDLKLFRQLNDKNRISLISCDCSLRVYLCEDPFLCLPSLILKTFQRHCPRLLPTELSF</sequence>
<gene>
    <name evidence="5" type="ORF">RDWZM_009020</name>
</gene>
<dbReference type="AlphaFoldDB" id="A0A9Q0M0L1"/>
<dbReference type="InterPro" id="IPR055142">
    <property type="entry name" value="ZER1-like_C"/>
</dbReference>
<evidence type="ECO:0000256" key="1">
    <source>
        <dbReference type="ARBA" id="ARBA00022786"/>
    </source>
</evidence>
<keyword evidence="1" id="KW-0833">Ubl conjugation pathway</keyword>
<evidence type="ECO:0000259" key="3">
    <source>
        <dbReference type="Pfam" id="PF22964"/>
    </source>
</evidence>
<dbReference type="Pfam" id="PF22964">
    <property type="entry name" value="ZER1-like_2nd"/>
    <property type="match status" value="1"/>
</dbReference>
<dbReference type="PANTHER" id="PTHR12904:SF22">
    <property type="entry name" value="ZYG-11 FAMILY MEMBER B, CELL CYCLE REGULATOR"/>
    <property type="match status" value="1"/>
</dbReference>
<dbReference type="Gene3D" id="3.80.10.10">
    <property type="entry name" value="Ribonuclease Inhibitor"/>
    <property type="match status" value="1"/>
</dbReference>
<reference evidence="5" key="1">
    <citation type="submission" date="2022-12" db="EMBL/GenBank/DDBJ databases">
        <title>Genome assemblies of Blomia tropicalis.</title>
        <authorList>
            <person name="Cui Y."/>
        </authorList>
    </citation>
    <scope>NUCLEOTIDE SEQUENCE</scope>
    <source>
        <tissue evidence="5">Adult mites</tissue>
    </source>
</reference>
<accession>A0A9Q0M0L1</accession>
<comment type="caution">
    <text evidence="5">The sequence shown here is derived from an EMBL/GenBank/DDBJ whole genome shotgun (WGS) entry which is preliminary data.</text>
</comment>